<keyword evidence="5" id="KW-0808">Transferase</keyword>
<dbReference type="InterPro" id="IPR003661">
    <property type="entry name" value="HisK_dim/P_dom"/>
</dbReference>
<dbReference type="GO" id="GO:0000155">
    <property type="term" value="F:phosphorelay sensor kinase activity"/>
    <property type="evidence" value="ECO:0007669"/>
    <property type="project" value="InterPro"/>
</dbReference>
<dbReference type="PANTHER" id="PTHR45453">
    <property type="entry name" value="PHOSPHATE REGULON SENSOR PROTEIN PHOR"/>
    <property type="match status" value="1"/>
</dbReference>
<feature type="region of interest" description="Disordered" evidence="8">
    <location>
        <begin position="60"/>
        <end position="83"/>
    </location>
</feature>
<organism evidence="11 12">
    <name type="scientific">Bilifractor porci</name>
    <dbReference type="NCBI Taxonomy" id="2606636"/>
    <lineage>
        <taxon>Bacteria</taxon>
        <taxon>Bacillati</taxon>
        <taxon>Bacillota</taxon>
        <taxon>Clostridia</taxon>
        <taxon>Lachnospirales</taxon>
        <taxon>Lachnospiraceae</taxon>
        <taxon>Bilifractor</taxon>
    </lineage>
</organism>
<feature type="domain" description="Histidine kinase" evidence="10">
    <location>
        <begin position="233"/>
        <end position="446"/>
    </location>
</feature>
<evidence type="ECO:0000256" key="9">
    <source>
        <dbReference type="SAM" id="Phobius"/>
    </source>
</evidence>
<keyword evidence="4" id="KW-0597">Phosphoprotein</keyword>
<dbReference type="InterPro" id="IPR004358">
    <property type="entry name" value="Sig_transdc_His_kin-like_C"/>
</dbReference>
<dbReference type="Pfam" id="PF02518">
    <property type="entry name" value="HATPase_c"/>
    <property type="match status" value="1"/>
</dbReference>
<feature type="transmembrane region" description="Helical" evidence="9">
    <location>
        <begin position="17"/>
        <end position="39"/>
    </location>
</feature>
<evidence type="ECO:0000313" key="11">
    <source>
        <dbReference type="EMBL" id="MST81672.1"/>
    </source>
</evidence>
<dbReference type="Proteomes" id="UP000466864">
    <property type="component" value="Unassembled WGS sequence"/>
</dbReference>
<protein>
    <recommendedName>
        <fullName evidence="3">histidine kinase</fullName>
        <ecNumber evidence="3">2.7.13.3</ecNumber>
    </recommendedName>
</protein>
<comment type="catalytic activity">
    <reaction evidence="1">
        <text>ATP + protein L-histidine = ADP + protein N-phospho-L-histidine.</text>
        <dbReference type="EC" id="2.7.13.3"/>
    </reaction>
</comment>
<accession>A0A7X2P7J0</accession>
<dbReference type="Gene3D" id="1.10.287.130">
    <property type="match status" value="1"/>
</dbReference>
<dbReference type="CDD" id="cd00082">
    <property type="entry name" value="HisKA"/>
    <property type="match status" value="1"/>
</dbReference>
<dbReference type="InterPro" id="IPR005467">
    <property type="entry name" value="His_kinase_dom"/>
</dbReference>
<keyword evidence="7" id="KW-0902">Two-component regulatory system</keyword>
<comment type="caution">
    <text evidence="11">The sequence shown here is derived from an EMBL/GenBank/DDBJ whole genome shotgun (WGS) entry which is preliminary data.</text>
</comment>
<keyword evidence="9" id="KW-0472">Membrane</keyword>
<evidence type="ECO:0000256" key="7">
    <source>
        <dbReference type="ARBA" id="ARBA00023012"/>
    </source>
</evidence>
<feature type="compositionally biased region" description="Polar residues" evidence="8">
    <location>
        <begin position="66"/>
        <end position="79"/>
    </location>
</feature>
<name>A0A7X2P7J0_9FIRM</name>
<dbReference type="PROSITE" id="PS50109">
    <property type="entry name" value="HIS_KIN"/>
    <property type="match status" value="1"/>
</dbReference>
<evidence type="ECO:0000259" key="10">
    <source>
        <dbReference type="PROSITE" id="PS50109"/>
    </source>
</evidence>
<feature type="transmembrane region" description="Helical" evidence="9">
    <location>
        <begin position="190"/>
        <end position="213"/>
    </location>
</feature>
<dbReference type="SUPFAM" id="SSF47384">
    <property type="entry name" value="Homodimeric domain of signal transducing histidine kinase"/>
    <property type="match status" value="1"/>
</dbReference>
<evidence type="ECO:0000313" key="12">
    <source>
        <dbReference type="Proteomes" id="UP000466864"/>
    </source>
</evidence>
<dbReference type="InterPro" id="IPR036097">
    <property type="entry name" value="HisK_dim/P_sf"/>
</dbReference>
<dbReference type="GO" id="GO:0005886">
    <property type="term" value="C:plasma membrane"/>
    <property type="evidence" value="ECO:0007669"/>
    <property type="project" value="TreeGrafter"/>
</dbReference>
<dbReference type="SMART" id="SM00388">
    <property type="entry name" value="HisKA"/>
    <property type="match status" value="1"/>
</dbReference>
<dbReference type="Gene3D" id="3.30.565.10">
    <property type="entry name" value="Histidine kinase-like ATPase, C-terminal domain"/>
    <property type="match status" value="1"/>
</dbReference>
<dbReference type="PRINTS" id="PR00344">
    <property type="entry name" value="BCTRLSENSOR"/>
</dbReference>
<evidence type="ECO:0000256" key="5">
    <source>
        <dbReference type="ARBA" id="ARBA00022679"/>
    </source>
</evidence>
<gene>
    <name evidence="11" type="ORF">FYJ60_05020</name>
</gene>
<keyword evidence="12" id="KW-1185">Reference proteome</keyword>
<evidence type="ECO:0000256" key="3">
    <source>
        <dbReference type="ARBA" id="ARBA00012438"/>
    </source>
</evidence>
<dbReference type="AlphaFoldDB" id="A0A7X2P7J0"/>
<dbReference type="InterPro" id="IPR003594">
    <property type="entry name" value="HATPase_dom"/>
</dbReference>
<reference evidence="11 12" key="1">
    <citation type="submission" date="2019-08" db="EMBL/GenBank/DDBJ databases">
        <title>In-depth cultivation of the pig gut microbiome towards novel bacterial diversity and tailored functional studies.</title>
        <authorList>
            <person name="Wylensek D."/>
            <person name="Hitch T.C.A."/>
            <person name="Clavel T."/>
        </authorList>
    </citation>
    <scope>NUCLEOTIDE SEQUENCE [LARGE SCALE GENOMIC DNA]</scope>
    <source>
        <strain evidence="11 12">Oil+RF-744-WCA-WT-13</strain>
    </source>
</reference>
<sequence>MNEQGIRKLRNKFIQSALITLTLVMFLMGTLIYIANLTITRQSIHRILNFIVENNGELEGSKTENVDSSSSSETAQDQGGHSLDNDDYSVIRFLYEIFGTQTMEGVRDKYETRYFAVLYDPEGNVTAVKNNLVDSVTREEAETYGQIALEKRLSFGRSGTYYYQVERRDDGNCIVVYLDSTLQVEAMNRLLYSALILIGFGMIISAVFVTVFANRAIRPEVENAELQKRFITNASHELKTPIAVIKANTEMQEILDGESEWTQSTLRQVERLTGLIQNLVTITRAQEQEDREEFADTDVSAVVKETADTFRPVALQEGKTLTCETPENLHMEAAPSQIRQLTSLLVDNAIKYCDDKGEIKVRVSAVRKGIQLQVSNPYADGKNVDYSRFFERFYREDQSHHSDSEKSGYGIGLSIAESLVEQYHGSINASWKDGGICFTCLLKNKSRKD</sequence>
<dbReference type="SUPFAM" id="SSF55874">
    <property type="entry name" value="ATPase domain of HSP90 chaperone/DNA topoisomerase II/histidine kinase"/>
    <property type="match status" value="1"/>
</dbReference>
<dbReference type="EMBL" id="VUMV01000002">
    <property type="protein sequence ID" value="MST81672.1"/>
    <property type="molecule type" value="Genomic_DNA"/>
</dbReference>
<keyword evidence="9" id="KW-0812">Transmembrane</keyword>
<evidence type="ECO:0000256" key="6">
    <source>
        <dbReference type="ARBA" id="ARBA00022777"/>
    </source>
</evidence>
<keyword evidence="6 11" id="KW-0418">Kinase</keyword>
<dbReference type="InterPro" id="IPR050351">
    <property type="entry name" value="BphY/WalK/GraS-like"/>
</dbReference>
<proteinExistence type="predicted"/>
<dbReference type="CDD" id="cd00075">
    <property type="entry name" value="HATPase"/>
    <property type="match status" value="1"/>
</dbReference>
<evidence type="ECO:0000256" key="8">
    <source>
        <dbReference type="SAM" id="MobiDB-lite"/>
    </source>
</evidence>
<dbReference type="InterPro" id="IPR036890">
    <property type="entry name" value="HATPase_C_sf"/>
</dbReference>
<dbReference type="EC" id="2.7.13.3" evidence="3"/>
<evidence type="ECO:0000256" key="4">
    <source>
        <dbReference type="ARBA" id="ARBA00022553"/>
    </source>
</evidence>
<dbReference type="Pfam" id="PF00512">
    <property type="entry name" value="HisKA"/>
    <property type="match status" value="1"/>
</dbReference>
<evidence type="ECO:0000256" key="1">
    <source>
        <dbReference type="ARBA" id="ARBA00000085"/>
    </source>
</evidence>
<dbReference type="GO" id="GO:0004721">
    <property type="term" value="F:phosphoprotein phosphatase activity"/>
    <property type="evidence" value="ECO:0007669"/>
    <property type="project" value="TreeGrafter"/>
</dbReference>
<keyword evidence="9" id="KW-1133">Transmembrane helix</keyword>
<dbReference type="GO" id="GO:0016036">
    <property type="term" value="P:cellular response to phosphate starvation"/>
    <property type="evidence" value="ECO:0007669"/>
    <property type="project" value="TreeGrafter"/>
</dbReference>
<dbReference type="RefSeq" id="WP_154457531.1">
    <property type="nucleotide sequence ID" value="NZ_VUMV01000002.1"/>
</dbReference>
<dbReference type="PANTHER" id="PTHR45453:SF1">
    <property type="entry name" value="PHOSPHATE REGULON SENSOR PROTEIN PHOR"/>
    <property type="match status" value="1"/>
</dbReference>
<evidence type="ECO:0000256" key="2">
    <source>
        <dbReference type="ARBA" id="ARBA00004370"/>
    </source>
</evidence>
<dbReference type="SMART" id="SM00387">
    <property type="entry name" value="HATPase_c"/>
    <property type="match status" value="1"/>
</dbReference>
<comment type="subcellular location">
    <subcellularLocation>
        <location evidence="2">Membrane</location>
    </subcellularLocation>
</comment>